<feature type="region of interest" description="Disordered" evidence="1">
    <location>
        <begin position="38"/>
        <end position="66"/>
    </location>
</feature>
<feature type="compositionally biased region" description="Polar residues" evidence="1">
    <location>
        <begin position="125"/>
        <end position="144"/>
    </location>
</feature>
<proteinExistence type="predicted"/>
<evidence type="ECO:0000313" key="2">
    <source>
        <dbReference type="EMBL" id="KKL58449.1"/>
    </source>
</evidence>
<dbReference type="EMBL" id="LAZR01029820">
    <property type="protein sequence ID" value="KKL58449.1"/>
    <property type="molecule type" value="Genomic_DNA"/>
</dbReference>
<organism evidence="2">
    <name type="scientific">marine sediment metagenome</name>
    <dbReference type="NCBI Taxonomy" id="412755"/>
    <lineage>
        <taxon>unclassified sequences</taxon>
        <taxon>metagenomes</taxon>
        <taxon>ecological metagenomes</taxon>
    </lineage>
</organism>
<gene>
    <name evidence="2" type="ORF">LCGC14_2225240</name>
</gene>
<feature type="compositionally biased region" description="Gly residues" evidence="1">
    <location>
        <begin position="51"/>
        <end position="60"/>
    </location>
</feature>
<feature type="region of interest" description="Disordered" evidence="1">
    <location>
        <begin position="115"/>
        <end position="145"/>
    </location>
</feature>
<comment type="caution">
    <text evidence="2">The sequence shown here is derived from an EMBL/GenBank/DDBJ whole genome shotgun (WGS) entry which is preliminary data.</text>
</comment>
<protein>
    <submittedName>
        <fullName evidence="2">Uncharacterized protein</fullName>
    </submittedName>
</protein>
<accession>A0A0F9D9W4</accession>
<evidence type="ECO:0000256" key="1">
    <source>
        <dbReference type="SAM" id="MobiDB-lite"/>
    </source>
</evidence>
<sequence>SIFSHPTVARPPNKDTKFLPYRNLEGYVGPAEMPASGEMTSYGQGVPAAATGGGGPGGNRGPSPADKYAERISIESQGSIGTVLRLIESGMTLEQAEEALPKVLQLALKVEEHHAGAPIRRPASASPTSTPIQSASANGATSTPKVDVGGIDKVENLGQFLTLCQKNYPSHAAHLRDDIEKALHMSLEDLSDWKDAWAQLGVHWEGSAETADSST</sequence>
<reference evidence="2" key="1">
    <citation type="journal article" date="2015" name="Nature">
        <title>Complex archaea that bridge the gap between prokaryotes and eukaryotes.</title>
        <authorList>
            <person name="Spang A."/>
            <person name="Saw J.H."/>
            <person name="Jorgensen S.L."/>
            <person name="Zaremba-Niedzwiedzka K."/>
            <person name="Martijn J."/>
            <person name="Lind A.E."/>
            <person name="van Eijk R."/>
            <person name="Schleper C."/>
            <person name="Guy L."/>
            <person name="Ettema T.J."/>
        </authorList>
    </citation>
    <scope>NUCLEOTIDE SEQUENCE</scope>
</reference>
<feature type="non-terminal residue" evidence="2">
    <location>
        <position position="1"/>
    </location>
</feature>
<name>A0A0F9D9W4_9ZZZZ</name>
<dbReference type="AlphaFoldDB" id="A0A0F9D9W4"/>